<dbReference type="InterPro" id="IPR007325">
    <property type="entry name" value="KFase/CYL"/>
</dbReference>
<dbReference type="Pfam" id="PF04199">
    <property type="entry name" value="Cyclase"/>
    <property type="match status" value="1"/>
</dbReference>
<keyword evidence="1" id="KW-0378">Hydrolase</keyword>
<dbReference type="InterPro" id="IPR037175">
    <property type="entry name" value="KFase_sf"/>
</dbReference>
<accession>A0A6J4VH01</accession>
<dbReference type="Gene3D" id="3.50.30.50">
    <property type="entry name" value="Putative cyclase"/>
    <property type="match status" value="1"/>
</dbReference>
<proteinExistence type="predicted"/>
<dbReference type="EMBL" id="CADCWL010000202">
    <property type="protein sequence ID" value="CAA9578231.1"/>
    <property type="molecule type" value="Genomic_DNA"/>
</dbReference>
<dbReference type="PANTHER" id="PTHR31118:SF32">
    <property type="entry name" value="KYNURENINE FORMAMIDASE"/>
    <property type="match status" value="1"/>
</dbReference>
<organism evidence="1">
    <name type="scientific">uncultured Thermomicrobiales bacterium</name>
    <dbReference type="NCBI Taxonomy" id="1645740"/>
    <lineage>
        <taxon>Bacteria</taxon>
        <taxon>Pseudomonadati</taxon>
        <taxon>Thermomicrobiota</taxon>
        <taxon>Thermomicrobia</taxon>
        <taxon>Thermomicrobiales</taxon>
        <taxon>environmental samples</taxon>
    </lineage>
</organism>
<evidence type="ECO:0000313" key="1">
    <source>
        <dbReference type="EMBL" id="CAA9578231.1"/>
    </source>
</evidence>
<dbReference type="GO" id="GO:0004061">
    <property type="term" value="F:arylformamidase activity"/>
    <property type="evidence" value="ECO:0007669"/>
    <property type="project" value="UniProtKB-EC"/>
</dbReference>
<dbReference type="AlphaFoldDB" id="A0A6J4VH01"/>
<reference evidence="1" key="1">
    <citation type="submission" date="2020-02" db="EMBL/GenBank/DDBJ databases">
        <authorList>
            <person name="Meier V. D."/>
        </authorList>
    </citation>
    <scope>NUCLEOTIDE SEQUENCE</scope>
    <source>
        <strain evidence="1">AVDCRST_MAG19</strain>
    </source>
</reference>
<dbReference type="PANTHER" id="PTHR31118">
    <property type="entry name" value="CYCLASE-LIKE PROTEIN 2"/>
    <property type="match status" value="1"/>
</dbReference>
<gene>
    <name evidence="1" type="ORF">AVDCRST_MAG19-3616</name>
</gene>
<dbReference type="GO" id="GO:0019441">
    <property type="term" value="P:L-tryptophan catabolic process to kynurenine"/>
    <property type="evidence" value="ECO:0007669"/>
    <property type="project" value="InterPro"/>
</dbReference>
<dbReference type="SUPFAM" id="SSF102198">
    <property type="entry name" value="Putative cyclase"/>
    <property type="match status" value="1"/>
</dbReference>
<dbReference type="EC" id="3.5.1.9" evidence="1"/>
<sequence length="255" mass="26536">MTDVDPAANAVVREGRERPDADTAGARLVDLGLGLVVEAGMITSKWVPAPIVCDFLGWEQSSAHYAAGTGFPTGKIELVGNTGTCLDSPFHRFADGKDLAALELSSLAVLDAVVVRATGLASRAIGRDAVAAALGGAGVRGRAVLVETGWDREWRTDRSFEGHPFLTADAADALLWAGAALVGIDSYNVDDTDDGRRPVHTALLGAEITIVEHLRGLEQLPPAGFRFSAVPIKVTGMGTFPARAYANLGASADCG</sequence>
<protein>
    <submittedName>
        <fullName evidence="1">Kynurenine formamidase, bacterial</fullName>
        <ecNumber evidence="1">3.5.1.9</ecNumber>
    </submittedName>
</protein>
<name>A0A6J4VH01_9BACT</name>